<protein>
    <submittedName>
        <fullName evidence="1">Uncharacterized protein</fullName>
    </submittedName>
</protein>
<evidence type="ECO:0000313" key="1">
    <source>
        <dbReference type="EMBL" id="CEP13632.1"/>
    </source>
</evidence>
<organism evidence="1 2">
    <name type="scientific">Parasitella parasitica</name>
    <dbReference type="NCBI Taxonomy" id="35722"/>
    <lineage>
        <taxon>Eukaryota</taxon>
        <taxon>Fungi</taxon>
        <taxon>Fungi incertae sedis</taxon>
        <taxon>Mucoromycota</taxon>
        <taxon>Mucoromycotina</taxon>
        <taxon>Mucoromycetes</taxon>
        <taxon>Mucorales</taxon>
        <taxon>Mucorineae</taxon>
        <taxon>Mucoraceae</taxon>
        <taxon>Parasitella</taxon>
    </lineage>
</organism>
<accession>A0A0B7NDP2</accession>
<dbReference type="EMBL" id="LN730358">
    <property type="protein sequence ID" value="CEP13632.1"/>
    <property type="molecule type" value="Genomic_DNA"/>
</dbReference>
<sequence>MLDLVDINHIHILALQTETAPTVSNEEEVQGRKEPVEVLLVRDCTQDKVSEDIKVMKHRASVEDLPKLKIMDDDTKNISDAYVSVA</sequence>
<evidence type="ECO:0000313" key="2">
    <source>
        <dbReference type="Proteomes" id="UP000054107"/>
    </source>
</evidence>
<gene>
    <name evidence="1" type="primary">PARPA_07747.1 scaffold 30360</name>
</gene>
<name>A0A0B7NDP2_9FUNG</name>
<reference evidence="1 2" key="1">
    <citation type="submission" date="2014-09" db="EMBL/GenBank/DDBJ databases">
        <authorList>
            <person name="Ellenberger Sabrina"/>
        </authorList>
    </citation>
    <scope>NUCLEOTIDE SEQUENCE [LARGE SCALE GENOMIC DNA]</scope>
    <source>
        <strain evidence="1 2">CBS 412.66</strain>
    </source>
</reference>
<proteinExistence type="predicted"/>
<keyword evidence="2" id="KW-1185">Reference proteome</keyword>
<dbReference type="AlphaFoldDB" id="A0A0B7NDP2"/>
<dbReference type="Proteomes" id="UP000054107">
    <property type="component" value="Unassembled WGS sequence"/>
</dbReference>